<dbReference type="AlphaFoldDB" id="A0A4R6ALY2"/>
<dbReference type="Proteomes" id="UP000294562">
    <property type="component" value="Unassembled WGS sequence"/>
</dbReference>
<keyword evidence="3" id="KW-0460">Magnesium</keyword>
<evidence type="ECO:0000256" key="3">
    <source>
        <dbReference type="ARBA" id="ARBA00022842"/>
    </source>
</evidence>
<feature type="domain" description="MobA-like NTP transferase" evidence="4">
    <location>
        <begin position="10"/>
        <end position="131"/>
    </location>
</feature>
<sequence>MSQTPEAIMLFAAGFGTRMGALTKDCPKAMIHVGGRPLLDHALALADVAGIQRRVVNTHYLADQVEDHLAGRDVAISREQPDILETGGGLRAALPLLGAGPVFTLNTDAIWTGPNPLTALYKAWDPSRMKALLLLVPAERALGHTGPGDFAIGPDGRITRGAGYVYTGAQIIDPTGLSLIRQTSFSLNQLWDRMSGDEALYGTVHKGGWCDVGRPEGIAEAEAMLANPPALLG</sequence>
<evidence type="ECO:0000313" key="6">
    <source>
        <dbReference type="Proteomes" id="UP000294562"/>
    </source>
</evidence>
<dbReference type="PANTHER" id="PTHR43584:SF8">
    <property type="entry name" value="N-ACETYLMURAMATE ALPHA-1-PHOSPHATE URIDYLYLTRANSFERASE"/>
    <property type="match status" value="1"/>
</dbReference>
<comment type="caution">
    <text evidence="5">The sequence shown here is derived from an EMBL/GenBank/DDBJ whole genome shotgun (WGS) entry which is preliminary data.</text>
</comment>
<dbReference type="RefSeq" id="WP_133344118.1">
    <property type="nucleotide sequence ID" value="NZ_SMZO01000060.1"/>
</dbReference>
<dbReference type="PANTHER" id="PTHR43584">
    <property type="entry name" value="NUCLEOTIDYL TRANSFERASE"/>
    <property type="match status" value="1"/>
</dbReference>
<gene>
    <name evidence="5" type="ORF">E2L05_17535</name>
</gene>
<accession>A0A4R6ALY2</accession>
<keyword evidence="6" id="KW-1185">Reference proteome</keyword>
<dbReference type="OrthoDB" id="9788272at2"/>
<keyword evidence="2" id="KW-0548">Nucleotidyltransferase</keyword>
<organism evidence="5 6">
    <name type="scientific">Meridianimarinicoccus aquatilis</name>
    <dbReference type="NCBI Taxonomy" id="2552766"/>
    <lineage>
        <taxon>Bacteria</taxon>
        <taxon>Pseudomonadati</taxon>
        <taxon>Pseudomonadota</taxon>
        <taxon>Alphaproteobacteria</taxon>
        <taxon>Rhodobacterales</taxon>
        <taxon>Paracoccaceae</taxon>
        <taxon>Meridianimarinicoccus</taxon>
    </lineage>
</organism>
<protein>
    <submittedName>
        <fullName evidence="5">Nucleotidyltransferase family protein</fullName>
    </submittedName>
</protein>
<evidence type="ECO:0000256" key="2">
    <source>
        <dbReference type="ARBA" id="ARBA00022695"/>
    </source>
</evidence>
<dbReference type="InterPro" id="IPR029044">
    <property type="entry name" value="Nucleotide-diphossugar_trans"/>
</dbReference>
<dbReference type="GO" id="GO:0016779">
    <property type="term" value="F:nucleotidyltransferase activity"/>
    <property type="evidence" value="ECO:0007669"/>
    <property type="project" value="UniProtKB-KW"/>
</dbReference>
<dbReference type="EMBL" id="SMZO01000060">
    <property type="protein sequence ID" value="TDL84697.1"/>
    <property type="molecule type" value="Genomic_DNA"/>
</dbReference>
<dbReference type="Pfam" id="PF12804">
    <property type="entry name" value="NTP_transf_3"/>
    <property type="match status" value="1"/>
</dbReference>
<name>A0A4R6ALY2_9RHOB</name>
<evidence type="ECO:0000259" key="4">
    <source>
        <dbReference type="Pfam" id="PF12804"/>
    </source>
</evidence>
<keyword evidence="1 5" id="KW-0808">Transferase</keyword>
<proteinExistence type="predicted"/>
<evidence type="ECO:0000256" key="1">
    <source>
        <dbReference type="ARBA" id="ARBA00022679"/>
    </source>
</evidence>
<dbReference type="SUPFAM" id="SSF53448">
    <property type="entry name" value="Nucleotide-diphospho-sugar transferases"/>
    <property type="match status" value="1"/>
</dbReference>
<evidence type="ECO:0000313" key="5">
    <source>
        <dbReference type="EMBL" id="TDL84697.1"/>
    </source>
</evidence>
<dbReference type="Gene3D" id="3.90.550.10">
    <property type="entry name" value="Spore Coat Polysaccharide Biosynthesis Protein SpsA, Chain A"/>
    <property type="match status" value="1"/>
</dbReference>
<dbReference type="CDD" id="cd06422">
    <property type="entry name" value="NTP_transferase_like_1"/>
    <property type="match status" value="1"/>
</dbReference>
<dbReference type="InterPro" id="IPR050065">
    <property type="entry name" value="GlmU-like"/>
</dbReference>
<reference evidence="5 6" key="1">
    <citation type="submission" date="2019-03" db="EMBL/GenBank/DDBJ databases">
        <title>Rhodobacteraceae bacterium SM1902, a new member of the family Rhodobacteraceae isolated from Yantai.</title>
        <authorList>
            <person name="Sun Y."/>
        </authorList>
    </citation>
    <scope>NUCLEOTIDE SEQUENCE [LARGE SCALE GENOMIC DNA]</scope>
    <source>
        <strain evidence="5 6">SM1902</strain>
    </source>
</reference>
<dbReference type="InterPro" id="IPR025877">
    <property type="entry name" value="MobA-like_NTP_Trfase"/>
</dbReference>